<accession>A0ABY9TZ30</accession>
<dbReference type="SUPFAM" id="SSF49299">
    <property type="entry name" value="PKD domain"/>
    <property type="match status" value="1"/>
</dbReference>
<dbReference type="Pfam" id="PF12799">
    <property type="entry name" value="LRR_4"/>
    <property type="match status" value="1"/>
</dbReference>
<dbReference type="PANTHER" id="PTHR46652:SF3">
    <property type="entry name" value="LEUCINE-RICH REPEAT-CONTAINING PROTEIN 9"/>
    <property type="match status" value="1"/>
</dbReference>
<dbReference type="PROSITE" id="PS51257">
    <property type="entry name" value="PROKAR_LIPOPROTEIN"/>
    <property type="match status" value="1"/>
</dbReference>
<dbReference type="InterPro" id="IPR050836">
    <property type="entry name" value="SDS22/Internalin_LRR"/>
</dbReference>
<gene>
    <name evidence="3" type="ORF">RGQ13_07630</name>
</gene>
<reference evidence="4" key="1">
    <citation type="submission" date="2023-09" db="EMBL/GenBank/DDBJ databases">
        <authorList>
            <person name="Li S."/>
            <person name="Li X."/>
            <person name="Zhang C."/>
            <person name="Zhao Z."/>
        </authorList>
    </citation>
    <scope>NUCLEOTIDE SEQUENCE [LARGE SCALE GENOMIC DNA]</scope>
    <source>
        <strain evidence="4">SQ149</strain>
    </source>
</reference>
<dbReference type="Gene3D" id="2.60.40.10">
    <property type="entry name" value="Immunoglobulins"/>
    <property type="match status" value="1"/>
</dbReference>
<proteinExistence type="predicted"/>
<keyword evidence="4" id="KW-1185">Reference proteome</keyword>
<dbReference type="InterPro" id="IPR001611">
    <property type="entry name" value="Leu-rich_rpt"/>
</dbReference>
<dbReference type="Proteomes" id="UP001258994">
    <property type="component" value="Chromosome"/>
</dbReference>
<keyword evidence="2" id="KW-0677">Repeat</keyword>
<dbReference type="InterPro" id="IPR013783">
    <property type="entry name" value="Ig-like_fold"/>
</dbReference>
<dbReference type="SMART" id="SM00369">
    <property type="entry name" value="LRR_TYP"/>
    <property type="match status" value="4"/>
</dbReference>
<evidence type="ECO:0000313" key="4">
    <source>
        <dbReference type="Proteomes" id="UP001258994"/>
    </source>
</evidence>
<protein>
    <submittedName>
        <fullName evidence="3">PKD domain-containing protein</fullName>
    </submittedName>
</protein>
<dbReference type="CDD" id="cd00146">
    <property type="entry name" value="PKD"/>
    <property type="match status" value="1"/>
</dbReference>
<dbReference type="InterPro" id="IPR035986">
    <property type="entry name" value="PKD_dom_sf"/>
</dbReference>
<sequence>MAFIKNYNKIIYGGCLLTASILSGCGGGGGSDGESKAPDLVNQAPTVEIVGSNRATERELATFSADANDIDGKIASYQWSVDTDTVELIAADSAELSFIAPSISEKMSFTVSLTVTDNDGLTASSSAEFTALPIKKELLFFGQVIDEEVVNADVTFEIGDESFNTIATAIGHYDLEVIVDERNFDELIKITALGTIPAQAKVKLVSLLASFNTVYQQQSSLNFITITENFGVNVTNLSTAQYFVAQQLNDNKPITDEATYNEIYPNLYDTSRDDILEIAAVIKAVVDVRGDFEQFTLADDVTDTFALLTDPIAYTNVLNMLDPESELYDETVRSIVASPDISEFPDTDNDSVFDIFDQDIDGDGYLNIIKDKNGRDIEDIDTSDLYFDHHPYDASQYLPFVSQLTLKDFDEENARNHDNALLGCLHAMARRNEDIMNNYEMPTSNQAPLNVPVTEFTSLDCAEYSKYGDIGPALKYFVNVTSVDFTNASDISGLDQLQNLPISKLTLAANSSTAALADSNKTYDFSFLMSMAGLTELNLANTTFKNVDHLKNSTQLAKLNLSGTAVTNITALTGFTELTEVNVAKTLVIDLSPLNDSIGLTSLIASYSKVVTLPNFFNMPQLAELDIDNNQIVNIDSLAALSNFTKLDLSNNSIVNIDSLAAMTKLTELDASNNNIVDIDSLSALIMLTELDASNNNIVDITPLQDLIELTDLNLSDNNIAGSIDSLSKLTALTSLSLDNNQIDNIAGVTEMTLLTKLHLANNELLGSTVINPLAALESLNLLDLSDNAIRSVDTFLNWQVLPGELDLRNNQLLCEFQVAIDDRAIADGTTLYIGDDDAEVQCIVPKEIDIKRVEIGFGGDSGEPAQTPLTVLGLSTQVAGISANGSSSLGVEDGIACISKHVGDRMYPICFESNHALTNDTRISCKAEANSLQAQCQPEDTVKYGTTTVWPGVAFTFDFEQRVLPGNKFAATFEDRVLLQLLKSNKGDQSYDISCSAVSDGLSTCIMSSDEENHPNSTFTGTLSWQQPHNKPYMPRCSGNAGDTIAVCYPAYGTVIPRDDGNVDKTATPFTIDLLDITYRPLNNASCDDGDLCGGF</sequence>
<evidence type="ECO:0000256" key="1">
    <source>
        <dbReference type="ARBA" id="ARBA00022614"/>
    </source>
</evidence>
<dbReference type="InterPro" id="IPR025875">
    <property type="entry name" value="Leu-rich_rpt_4"/>
</dbReference>
<evidence type="ECO:0000256" key="2">
    <source>
        <dbReference type="ARBA" id="ARBA00022737"/>
    </source>
</evidence>
<dbReference type="SUPFAM" id="SSF52058">
    <property type="entry name" value="L domain-like"/>
    <property type="match status" value="1"/>
</dbReference>
<name>A0ABY9TZ30_9GAMM</name>
<dbReference type="SMART" id="SM00365">
    <property type="entry name" value="LRR_SD22"/>
    <property type="match status" value="7"/>
</dbReference>
<dbReference type="Pfam" id="PF22352">
    <property type="entry name" value="K319L-like_PKD"/>
    <property type="match status" value="1"/>
</dbReference>
<evidence type="ECO:0000313" key="3">
    <source>
        <dbReference type="EMBL" id="WNC73851.1"/>
    </source>
</evidence>
<keyword evidence="1" id="KW-0433">Leucine-rich repeat</keyword>
<dbReference type="RefSeq" id="WP_348392961.1">
    <property type="nucleotide sequence ID" value="NZ_CP134145.1"/>
</dbReference>
<dbReference type="PROSITE" id="PS51450">
    <property type="entry name" value="LRR"/>
    <property type="match status" value="7"/>
</dbReference>
<dbReference type="InterPro" id="IPR003591">
    <property type="entry name" value="Leu-rich_rpt_typical-subtyp"/>
</dbReference>
<organism evidence="3 4">
    <name type="scientific">Thalassotalea psychrophila</name>
    <dbReference type="NCBI Taxonomy" id="3065647"/>
    <lineage>
        <taxon>Bacteria</taxon>
        <taxon>Pseudomonadati</taxon>
        <taxon>Pseudomonadota</taxon>
        <taxon>Gammaproteobacteria</taxon>
        <taxon>Alteromonadales</taxon>
        <taxon>Colwelliaceae</taxon>
        <taxon>Thalassotalea</taxon>
    </lineage>
</organism>
<dbReference type="PANTHER" id="PTHR46652">
    <property type="entry name" value="LEUCINE-RICH REPEAT AND IQ DOMAIN-CONTAINING PROTEIN 1-RELATED"/>
    <property type="match status" value="1"/>
</dbReference>
<dbReference type="Gene3D" id="3.80.10.10">
    <property type="entry name" value="Ribonuclease Inhibitor"/>
    <property type="match status" value="1"/>
</dbReference>
<dbReference type="EMBL" id="CP134145">
    <property type="protein sequence ID" value="WNC73851.1"/>
    <property type="molecule type" value="Genomic_DNA"/>
</dbReference>
<dbReference type="InterPro" id="IPR032675">
    <property type="entry name" value="LRR_dom_sf"/>
</dbReference>
<dbReference type="Pfam" id="PF13855">
    <property type="entry name" value="LRR_8"/>
    <property type="match status" value="1"/>
</dbReference>